<organism evidence="2 3">
    <name type="scientific">Polarella glacialis</name>
    <name type="common">Dinoflagellate</name>
    <dbReference type="NCBI Taxonomy" id="89957"/>
    <lineage>
        <taxon>Eukaryota</taxon>
        <taxon>Sar</taxon>
        <taxon>Alveolata</taxon>
        <taxon>Dinophyceae</taxon>
        <taxon>Suessiales</taxon>
        <taxon>Suessiaceae</taxon>
        <taxon>Polarella</taxon>
    </lineage>
</organism>
<dbReference type="EMBL" id="CAJNNW010018538">
    <property type="protein sequence ID" value="CAE8663059.1"/>
    <property type="molecule type" value="Genomic_DNA"/>
</dbReference>
<dbReference type="InterPro" id="IPR025197">
    <property type="entry name" value="DUF4116"/>
</dbReference>
<accession>A0A813IZZ0</accession>
<evidence type="ECO:0000313" key="2">
    <source>
        <dbReference type="EMBL" id="CAE8663059.1"/>
    </source>
</evidence>
<dbReference type="Pfam" id="PF13475">
    <property type="entry name" value="DUF4116"/>
    <property type="match status" value="1"/>
</dbReference>
<name>A0A813IZZ0_POLGL</name>
<feature type="non-terminal residue" evidence="2">
    <location>
        <position position="1"/>
    </location>
</feature>
<gene>
    <name evidence="2" type="ORF">PGLA2088_LOCUS15136</name>
</gene>
<evidence type="ECO:0000313" key="3">
    <source>
        <dbReference type="Proteomes" id="UP000626109"/>
    </source>
</evidence>
<sequence>MAHFTDDGGKHEEIWGSPALDIMADRASTDIAKKVVMKDGRALLHADDNVKEDRDIVIRAVQENAESFMFASEELRADREVALLAVTGLGETLRLVALHLME</sequence>
<dbReference type="Proteomes" id="UP000626109">
    <property type="component" value="Unassembled WGS sequence"/>
</dbReference>
<proteinExistence type="predicted"/>
<feature type="domain" description="DUF4116" evidence="1">
    <location>
        <begin position="30"/>
        <end position="76"/>
    </location>
</feature>
<reference evidence="2" key="1">
    <citation type="submission" date="2021-02" db="EMBL/GenBank/DDBJ databases">
        <authorList>
            <person name="Dougan E. K."/>
            <person name="Rhodes N."/>
            <person name="Thang M."/>
            <person name="Chan C."/>
        </authorList>
    </citation>
    <scope>NUCLEOTIDE SEQUENCE</scope>
</reference>
<evidence type="ECO:0000259" key="1">
    <source>
        <dbReference type="Pfam" id="PF13475"/>
    </source>
</evidence>
<comment type="caution">
    <text evidence="2">The sequence shown here is derived from an EMBL/GenBank/DDBJ whole genome shotgun (WGS) entry which is preliminary data.</text>
</comment>
<protein>
    <recommendedName>
        <fullName evidence="1">DUF4116 domain-containing protein</fullName>
    </recommendedName>
</protein>
<dbReference type="AlphaFoldDB" id="A0A813IZZ0"/>